<dbReference type="EMBL" id="NAJN01001828">
    <property type="protein sequence ID" value="TKA60996.1"/>
    <property type="molecule type" value="Genomic_DNA"/>
</dbReference>
<proteinExistence type="predicted"/>
<name>A0A4U0WFZ2_9PEZI</name>
<dbReference type="STRING" id="331657.A0A4U0WFZ2"/>
<comment type="caution">
    <text evidence="1">The sequence shown here is derived from an EMBL/GenBank/DDBJ whole genome shotgun (WGS) entry which is preliminary data.</text>
</comment>
<dbReference type="Proteomes" id="UP000308768">
    <property type="component" value="Unassembled WGS sequence"/>
</dbReference>
<keyword evidence="2" id="KW-1185">Reference proteome</keyword>
<feature type="non-terminal residue" evidence="1">
    <location>
        <position position="85"/>
    </location>
</feature>
<organism evidence="1 2">
    <name type="scientific">Cryomyces minteri</name>
    <dbReference type="NCBI Taxonomy" id="331657"/>
    <lineage>
        <taxon>Eukaryota</taxon>
        <taxon>Fungi</taxon>
        <taxon>Dikarya</taxon>
        <taxon>Ascomycota</taxon>
        <taxon>Pezizomycotina</taxon>
        <taxon>Dothideomycetes</taxon>
        <taxon>Dothideomycetes incertae sedis</taxon>
        <taxon>Cryomyces</taxon>
    </lineage>
</organism>
<dbReference type="SUPFAM" id="SSF51971">
    <property type="entry name" value="Nucleotide-binding domain"/>
    <property type="match status" value="1"/>
</dbReference>
<dbReference type="OrthoDB" id="2015447at2759"/>
<evidence type="ECO:0000313" key="2">
    <source>
        <dbReference type="Proteomes" id="UP000308768"/>
    </source>
</evidence>
<gene>
    <name evidence="1" type="ORF">B0A49_09405</name>
</gene>
<dbReference type="AlphaFoldDB" id="A0A4U0WFZ2"/>
<accession>A0A4U0WFZ2</accession>
<sequence length="85" mass="9301">MPESHVTVLGAGVVGLTTAMLLSRTPDYSVTVVAKHMPGDYDIEYASPWADTVVYRRAKDVGTATGDWFAELLREDAWFADVVPN</sequence>
<dbReference type="Gene3D" id="3.40.50.720">
    <property type="entry name" value="NAD(P)-binding Rossmann-like Domain"/>
    <property type="match status" value="1"/>
</dbReference>
<protein>
    <submittedName>
        <fullName evidence="1">Uncharacterized protein</fullName>
    </submittedName>
</protein>
<reference evidence="1 2" key="1">
    <citation type="submission" date="2017-03" db="EMBL/GenBank/DDBJ databases">
        <title>Genomes of endolithic fungi from Antarctica.</title>
        <authorList>
            <person name="Coleine C."/>
            <person name="Masonjones S."/>
            <person name="Stajich J.E."/>
        </authorList>
    </citation>
    <scope>NUCLEOTIDE SEQUENCE [LARGE SCALE GENOMIC DNA]</scope>
    <source>
        <strain evidence="1 2">CCFEE 5187</strain>
    </source>
</reference>
<evidence type="ECO:0000313" key="1">
    <source>
        <dbReference type="EMBL" id="TKA60996.1"/>
    </source>
</evidence>